<name>A0ACC1YV09_MELAZ</name>
<protein>
    <submittedName>
        <fullName evidence="1">Receptor-like protein</fullName>
    </submittedName>
</protein>
<evidence type="ECO:0000313" key="1">
    <source>
        <dbReference type="EMBL" id="KAJ4726450.1"/>
    </source>
</evidence>
<dbReference type="Proteomes" id="UP001164539">
    <property type="component" value="Chromosome 2"/>
</dbReference>
<proteinExistence type="predicted"/>
<comment type="caution">
    <text evidence="1">The sequence shown here is derived from an EMBL/GenBank/DDBJ whole genome shotgun (WGS) entry which is preliminary data.</text>
</comment>
<evidence type="ECO:0000313" key="2">
    <source>
        <dbReference type="Proteomes" id="UP001164539"/>
    </source>
</evidence>
<reference evidence="1 2" key="1">
    <citation type="journal article" date="2023" name="Science">
        <title>Complex scaffold remodeling in plant triterpene biosynthesis.</title>
        <authorList>
            <person name="De La Pena R."/>
            <person name="Hodgson H."/>
            <person name="Liu J.C."/>
            <person name="Stephenson M.J."/>
            <person name="Martin A.C."/>
            <person name="Owen C."/>
            <person name="Harkess A."/>
            <person name="Leebens-Mack J."/>
            <person name="Jimenez L.E."/>
            <person name="Osbourn A."/>
            <person name="Sattely E.S."/>
        </authorList>
    </citation>
    <scope>NUCLEOTIDE SEQUENCE [LARGE SCALE GENOMIC DNA]</scope>
    <source>
        <strain evidence="2">cv. JPN11</strain>
        <tissue evidence="1">Leaf</tissue>
    </source>
</reference>
<gene>
    <name evidence="1" type="ORF">OWV82_005156</name>
</gene>
<organism evidence="1 2">
    <name type="scientific">Melia azedarach</name>
    <name type="common">Chinaberry tree</name>
    <dbReference type="NCBI Taxonomy" id="155640"/>
    <lineage>
        <taxon>Eukaryota</taxon>
        <taxon>Viridiplantae</taxon>
        <taxon>Streptophyta</taxon>
        <taxon>Embryophyta</taxon>
        <taxon>Tracheophyta</taxon>
        <taxon>Spermatophyta</taxon>
        <taxon>Magnoliopsida</taxon>
        <taxon>eudicotyledons</taxon>
        <taxon>Gunneridae</taxon>
        <taxon>Pentapetalae</taxon>
        <taxon>rosids</taxon>
        <taxon>malvids</taxon>
        <taxon>Sapindales</taxon>
        <taxon>Meliaceae</taxon>
        <taxon>Melia</taxon>
    </lineage>
</organism>
<sequence length="483" mass="53808">MNVAVVLLLSFELLAAATTNFFCSGSSDAEYEAYEGSKLFGRKKLPWKNLEYLDLRSNLLEGPVAVPPPSLKVFLISNNKFTGEIPQLICNTSNIEVLDLSNNSLSGTIPECIGNFSNTLQVLDLRMNRFHGTIPATFAKGNNLKTLNFNGNELVGTVPRSLLNCKNLEVLDLGNNKINDTFPSWLGALPELQVLVLRSNKFYGFLRDHDSNYSFSKLRIIDISNNEFSGAFPAKYFENLKAMMNTGEAAERKLQYMGRINYYENSVTLTIKRFEVKLEKILTIFTTIDFSNNSFHGKIPELIGKLHSLHFLNLSQNILQGNIPSSLGNLTILESLDLSSNQLDGEIPWQLRSLTFLAVLNLSHNKLRGPIPQGNQFATFSSDSYNGNLGLCGFPLSNNCSTNEPAQTVSSSEDNTESENGFGWKIVLMGYGCGTVFGIIMGYTVISKGKLQWLVSIVEGEHHRKKRQNKKRKMKMTVHASTL</sequence>
<keyword evidence="2" id="KW-1185">Reference proteome</keyword>
<dbReference type="EMBL" id="CM051395">
    <property type="protein sequence ID" value="KAJ4726450.1"/>
    <property type="molecule type" value="Genomic_DNA"/>
</dbReference>
<accession>A0ACC1YV09</accession>